<protein>
    <submittedName>
        <fullName evidence="4">PPE family protein</fullName>
    </submittedName>
</protein>
<comment type="similarity">
    <text evidence="1">Belongs to the mycobacterial PPE family.</text>
</comment>
<dbReference type="Pfam" id="PF00823">
    <property type="entry name" value="PPE"/>
    <property type="match status" value="1"/>
</dbReference>
<dbReference type="SUPFAM" id="SSF140459">
    <property type="entry name" value="PE/PPE dimer-like"/>
    <property type="match status" value="1"/>
</dbReference>
<dbReference type="InterPro" id="IPR000030">
    <property type="entry name" value="PPE_dom"/>
</dbReference>
<feature type="compositionally biased region" description="Low complexity" evidence="2">
    <location>
        <begin position="344"/>
        <end position="359"/>
    </location>
</feature>
<dbReference type="EMBL" id="VFML01000001">
    <property type="protein sequence ID" value="TQJ04926.1"/>
    <property type="molecule type" value="Genomic_DNA"/>
</dbReference>
<dbReference type="Proteomes" id="UP000320876">
    <property type="component" value="Unassembled WGS sequence"/>
</dbReference>
<feature type="compositionally biased region" description="Gly residues" evidence="2">
    <location>
        <begin position="360"/>
        <end position="383"/>
    </location>
</feature>
<accession>A0A542DPE8</accession>
<dbReference type="RefSeq" id="WP_142000538.1">
    <property type="nucleotide sequence ID" value="NZ_VFML01000001.1"/>
</dbReference>
<feature type="compositionally biased region" description="Gly residues" evidence="2">
    <location>
        <begin position="297"/>
        <end position="343"/>
    </location>
</feature>
<dbReference type="OrthoDB" id="3638297at2"/>
<dbReference type="AlphaFoldDB" id="A0A542DPE8"/>
<evidence type="ECO:0000313" key="5">
    <source>
        <dbReference type="Proteomes" id="UP000320876"/>
    </source>
</evidence>
<comment type="caution">
    <text evidence="4">The sequence shown here is derived from an EMBL/GenBank/DDBJ whole genome shotgun (WGS) entry which is preliminary data.</text>
</comment>
<gene>
    <name evidence="4" type="ORF">FB471_4736</name>
</gene>
<feature type="compositionally biased region" description="Low complexity" evidence="2">
    <location>
        <begin position="262"/>
        <end position="271"/>
    </location>
</feature>
<organism evidence="4 5">
    <name type="scientific">Amycolatopsis cihanbeyliensis</name>
    <dbReference type="NCBI Taxonomy" id="1128664"/>
    <lineage>
        <taxon>Bacteria</taxon>
        <taxon>Bacillati</taxon>
        <taxon>Actinomycetota</taxon>
        <taxon>Actinomycetes</taxon>
        <taxon>Pseudonocardiales</taxon>
        <taxon>Pseudonocardiaceae</taxon>
        <taxon>Amycolatopsis</taxon>
    </lineage>
</organism>
<evidence type="ECO:0000259" key="3">
    <source>
        <dbReference type="Pfam" id="PF00823"/>
    </source>
</evidence>
<reference evidence="4 5" key="1">
    <citation type="submission" date="2019-06" db="EMBL/GenBank/DDBJ databases">
        <title>Sequencing the genomes of 1000 actinobacteria strains.</title>
        <authorList>
            <person name="Klenk H.-P."/>
        </authorList>
    </citation>
    <scope>NUCLEOTIDE SEQUENCE [LARGE SCALE GENOMIC DNA]</scope>
    <source>
        <strain evidence="4 5">DSM 45679</strain>
    </source>
</reference>
<feature type="region of interest" description="Disordered" evidence="2">
    <location>
        <begin position="168"/>
        <end position="427"/>
    </location>
</feature>
<feature type="domain" description="PPE" evidence="3">
    <location>
        <begin position="23"/>
        <end position="114"/>
    </location>
</feature>
<sequence length="427" mass="41582">MTGIGAGVGPAPLSAAEIYDQVHGGPGPDWLSAAQQAALELSRKLEQCADEVAALGGEIQEGWQGEAGSAAANAAAPLADAARFDADHLRVADQAVNDQIGAFERVRTSVVPVPPDPPPFTVDDVVAVIESGQDVYGPKLARWQADSDANVQAFSSYHGSSLDNGHTMPSSYAPLADSGAPVAVADGTTGAGDGGGPKPPRPSTVESPAGGGGVDPPPLGEPGNRPVQSPPPVHVGGPAPSSPAPDQPAREVTPQRADDGTRAAAATTSPPAGTPGGGGHPFGPTGTPVSNLNADTGAGGPHRGFGPDGTAGPPGGGGYRGSGPGAGAARPGAGGVPGAGRVTGGVPPVNDSVSRTAGTGTAGAGSRGGPGGVPVGAAGAGRGKGADEDRKRPEYLREPDPEGTYGGLEGKTVPPVIGQTREPEQPQ</sequence>
<evidence type="ECO:0000313" key="4">
    <source>
        <dbReference type="EMBL" id="TQJ04926.1"/>
    </source>
</evidence>
<dbReference type="Gene3D" id="1.20.1260.20">
    <property type="entry name" value="PPE superfamily"/>
    <property type="match status" value="1"/>
</dbReference>
<keyword evidence="5" id="KW-1185">Reference proteome</keyword>
<proteinExistence type="inferred from homology"/>
<evidence type="ECO:0000256" key="2">
    <source>
        <dbReference type="SAM" id="MobiDB-lite"/>
    </source>
</evidence>
<feature type="compositionally biased region" description="Low complexity" evidence="2">
    <location>
        <begin position="179"/>
        <end position="188"/>
    </location>
</feature>
<name>A0A542DPE8_AMYCI</name>
<evidence type="ECO:0000256" key="1">
    <source>
        <dbReference type="ARBA" id="ARBA00010652"/>
    </source>
</evidence>
<dbReference type="InterPro" id="IPR038332">
    <property type="entry name" value="PPE_sf"/>
</dbReference>
<feature type="compositionally biased region" description="Basic and acidic residues" evidence="2">
    <location>
        <begin position="384"/>
        <end position="400"/>
    </location>
</feature>